<dbReference type="Gene3D" id="3.40.50.720">
    <property type="entry name" value="NAD(P)-binding Rossmann-like Domain"/>
    <property type="match status" value="1"/>
</dbReference>
<dbReference type="RefSeq" id="WP_090748183.1">
    <property type="nucleotide sequence ID" value="NZ_FOBW01000012.1"/>
</dbReference>
<proteinExistence type="inferred from homology"/>
<dbReference type="Proteomes" id="UP000198553">
    <property type="component" value="Unassembled WGS sequence"/>
</dbReference>
<feature type="domain" description="GFO/IDH/MocA-like oxidoreductase" evidence="4">
    <location>
        <begin position="132"/>
        <end position="248"/>
    </location>
</feature>
<dbReference type="InterPro" id="IPR036291">
    <property type="entry name" value="NAD(P)-bd_dom_sf"/>
</dbReference>
<organism evidence="5 6">
    <name type="scientific">Mesobacillus persicus</name>
    <dbReference type="NCBI Taxonomy" id="930146"/>
    <lineage>
        <taxon>Bacteria</taxon>
        <taxon>Bacillati</taxon>
        <taxon>Bacillota</taxon>
        <taxon>Bacilli</taxon>
        <taxon>Bacillales</taxon>
        <taxon>Bacillaceae</taxon>
        <taxon>Mesobacillus</taxon>
    </lineage>
</organism>
<name>A0A1H8G6R7_9BACI</name>
<evidence type="ECO:0000259" key="3">
    <source>
        <dbReference type="Pfam" id="PF01408"/>
    </source>
</evidence>
<reference evidence="6" key="1">
    <citation type="submission" date="2016-10" db="EMBL/GenBank/DDBJ databases">
        <authorList>
            <person name="Varghese N."/>
            <person name="Submissions S."/>
        </authorList>
    </citation>
    <scope>NUCLEOTIDE SEQUENCE [LARGE SCALE GENOMIC DNA]</scope>
    <source>
        <strain evidence="6">B48,IBRC-M 10115,DSM 25386,CECT 8001</strain>
    </source>
</reference>
<dbReference type="InterPro" id="IPR000683">
    <property type="entry name" value="Gfo/Idh/MocA-like_OxRdtase_N"/>
</dbReference>
<dbReference type="OrthoDB" id="9815825at2"/>
<accession>A0A1H8G6R7</accession>
<dbReference type="PANTHER" id="PTHR22604">
    <property type="entry name" value="OXIDOREDUCTASES"/>
    <property type="match status" value="1"/>
</dbReference>
<evidence type="ECO:0000256" key="2">
    <source>
        <dbReference type="ARBA" id="ARBA00023002"/>
    </source>
</evidence>
<keyword evidence="2" id="KW-0560">Oxidoreductase</keyword>
<dbReference type="GO" id="GO:0000166">
    <property type="term" value="F:nucleotide binding"/>
    <property type="evidence" value="ECO:0007669"/>
    <property type="project" value="InterPro"/>
</dbReference>
<evidence type="ECO:0000256" key="1">
    <source>
        <dbReference type="ARBA" id="ARBA00010928"/>
    </source>
</evidence>
<protein>
    <submittedName>
        <fullName evidence="5">Predicted dehydrogenase</fullName>
    </submittedName>
</protein>
<dbReference type="EMBL" id="FOBW01000012">
    <property type="protein sequence ID" value="SEN39569.1"/>
    <property type="molecule type" value="Genomic_DNA"/>
</dbReference>
<sequence>MGKIRWGVLSTANIARTQVIPAIRRAENAEMTAIASRGIKVHEVAEELEIPKAYESYDALLDDPEIDAVYLPLPNGLHKEWVEKAAKKGKHVLCEKPISLTADEAVEMVRVCQEQGVAFMEAFMYQFHPQHERVREIIASGEIGEVKLFKSSHSFYLENRDGDIRMDKELGGGALYDLGCYSIHALRAILHTEPLEVQAVAELDPMSGVDLSTYVQFKLENGVRAIIDCSFDMTHRNEYEVVGTKGSIKVPYAFRPDVIGGMGSVIVQSGDVTREERIHGDIYCIEVEHFSQAILDGKEPLYSGASAVENMKVIDACYESIRAGKVVRITSN</sequence>
<evidence type="ECO:0000313" key="5">
    <source>
        <dbReference type="EMBL" id="SEN39569.1"/>
    </source>
</evidence>
<dbReference type="SUPFAM" id="SSF51735">
    <property type="entry name" value="NAD(P)-binding Rossmann-fold domains"/>
    <property type="match status" value="1"/>
</dbReference>
<dbReference type="PANTHER" id="PTHR22604:SF105">
    <property type="entry name" value="TRANS-1,2-DIHYDROBENZENE-1,2-DIOL DEHYDROGENASE"/>
    <property type="match status" value="1"/>
</dbReference>
<comment type="similarity">
    <text evidence="1">Belongs to the Gfo/Idh/MocA family.</text>
</comment>
<feature type="domain" description="Gfo/Idh/MocA-like oxidoreductase N-terminal" evidence="3">
    <location>
        <begin position="4"/>
        <end position="122"/>
    </location>
</feature>
<dbReference type="Gene3D" id="3.30.360.10">
    <property type="entry name" value="Dihydrodipicolinate Reductase, domain 2"/>
    <property type="match status" value="1"/>
</dbReference>
<dbReference type="GO" id="GO:0016491">
    <property type="term" value="F:oxidoreductase activity"/>
    <property type="evidence" value="ECO:0007669"/>
    <property type="project" value="UniProtKB-KW"/>
</dbReference>
<dbReference type="InterPro" id="IPR050984">
    <property type="entry name" value="Gfo/Idh/MocA_domain"/>
</dbReference>
<dbReference type="AlphaFoldDB" id="A0A1H8G6R7"/>
<keyword evidence="6" id="KW-1185">Reference proteome</keyword>
<gene>
    <name evidence="5" type="ORF">SAMN05192533_112110</name>
</gene>
<dbReference type="InterPro" id="IPR055170">
    <property type="entry name" value="GFO_IDH_MocA-like_dom"/>
</dbReference>
<dbReference type="Pfam" id="PF01408">
    <property type="entry name" value="GFO_IDH_MocA"/>
    <property type="match status" value="1"/>
</dbReference>
<evidence type="ECO:0000313" key="6">
    <source>
        <dbReference type="Proteomes" id="UP000198553"/>
    </source>
</evidence>
<dbReference type="Pfam" id="PF22725">
    <property type="entry name" value="GFO_IDH_MocA_C3"/>
    <property type="match status" value="1"/>
</dbReference>
<evidence type="ECO:0000259" key="4">
    <source>
        <dbReference type="Pfam" id="PF22725"/>
    </source>
</evidence>
<dbReference type="STRING" id="930146.SAMN05192533_112110"/>
<dbReference type="SUPFAM" id="SSF55347">
    <property type="entry name" value="Glyceraldehyde-3-phosphate dehydrogenase-like, C-terminal domain"/>
    <property type="match status" value="1"/>
</dbReference>